<dbReference type="InterPro" id="IPR036182">
    <property type="entry name" value="PCuAC_sf"/>
</dbReference>
<accession>A0ABU6J6N4</accession>
<name>A0ABU6J6N4_9BURK</name>
<protein>
    <submittedName>
        <fullName evidence="2">Copper chaperone PCu(A)C</fullName>
    </submittedName>
</protein>
<organism evidence="2 3">
    <name type="scientific">Noviherbaspirillum album</name>
    <dbReference type="NCBI Taxonomy" id="3080276"/>
    <lineage>
        <taxon>Bacteria</taxon>
        <taxon>Pseudomonadati</taxon>
        <taxon>Pseudomonadota</taxon>
        <taxon>Betaproteobacteria</taxon>
        <taxon>Burkholderiales</taxon>
        <taxon>Oxalobacteraceae</taxon>
        <taxon>Noviherbaspirillum</taxon>
    </lineage>
</organism>
<comment type="caution">
    <text evidence="2">The sequence shown here is derived from an EMBL/GenBank/DDBJ whole genome shotgun (WGS) entry which is preliminary data.</text>
</comment>
<keyword evidence="3" id="KW-1185">Reference proteome</keyword>
<evidence type="ECO:0000313" key="3">
    <source>
        <dbReference type="Proteomes" id="UP001352263"/>
    </source>
</evidence>
<dbReference type="InterPro" id="IPR007410">
    <property type="entry name" value="LpqE-like"/>
</dbReference>
<feature type="chain" id="PRO_5045568819" evidence="1">
    <location>
        <begin position="22"/>
        <end position="167"/>
    </location>
</feature>
<dbReference type="PANTHER" id="PTHR36302:SF1">
    <property type="entry name" value="COPPER CHAPERONE PCU(A)C"/>
    <property type="match status" value="1"/>
</dbReference>
<reference evidence="2 3" key="1">
    <citation type="submission" date="2023-10" db="EMBL/GenBank/DDBJ databases">
        <title>Noviherbaspirillum sp. CPCC 100848 genome assembly.</title>
        <authorList>
            <person name="Li X.Y."/>
            <person name="Fang X.M."/>
        </authorList>
    </citation>
    <scope>NUCLEOTIDE SEQUENCE [LARGE SCALE GENOMIC DNA]</scope>
    <source>
        <strain evidence="2 3">CPCC 100848</strain>
    </source>
</reference>
<evidence type="ECO:0000256" key="1">
    <source>
        <dbReference type="SAM" id="SignalP"/>
    </source>
</evidence>
<feature type="signal peptide" evidence="1">
    <location>
        <begin position="1"/>
        <end position="21"/>
    </location>
</feature>
<dbReference type="EMBL" id="JAWIIV010000005">
    <property type="protein sequence ID" value="MEC4719076.1"/>
    <property type="molecule type" value="Genomic_DNA"/>
</dbReference>
<gene>
    <name evidence="2" type="ORF">RY831_07945</name>
</gene>
<dbReference type="RefSeq" id="WP_326505799.1">
    <property type="nucleotide sequence ID" value="NZ_JAWIIV010000005.1"/>
</dbReference>
<dbReference type="Gene3D" id="2.60.40.1890">
    <property type="entry name" value="PCu(A)C copper chaperone"/>
    <property type="match status" value="1"/>
</dbReference>
<evidence type="ECO:0000313" key="2">
    <source>
        <dbReference type="EMBL" id="MEC4719076.1"/>
    </source>
</evidence>
<dbReference type="SUPFAM" id="SSF110087">
    <property type="entry name" value="DR1885-like metal-binding protein"/>
    <property type="match status" value="1"/>
</dbReference>
<sequence>MKLHHVPSLALALLLTSLSHAHEYTVKELQIGHPYARPTIAHQPSGAAYLSIENRGGTADKLIGVATPAAKSAEIHTMSMDGNVMRMREAGEISLPSGAKVEMKPGNGYHIMLMGLSRPLKAGDKIPLTLSFEKAGKAEVSVVVEETAKPAGQVDSATKPAASHHHH</sequence>
<dbReference type="Proteomes" id="UP001352263">
    <property type="component" value="Unassembled WGS sequence"/>
</dbReference>
<dbReference type="InterPro" id="IPR058248">
    <property type="entry name" value="Lxx211020-like"/>
</dbReference>
<dbReference type="PANTHER" id="PTHR36302">
    <property type="entry name" value="BLR7088 PROTEIN"/>
    <property type="match status" value="1"/>
</dbReference>
<proteinExistence type="predicted"/>
<keyword evidence="1" id="KW-0732">Signal</keyword>
<dbReference type="Pfam" id="PF04314">
    <property type="entry name" value="PCuAC"/>
    <property type="match status" value="1"/>
</dbReference>